<dbReference type="AlphaFoldDB" id="A0A7H8QSP4"/>
<dbReference type="Gene3D" id="3.40.640.10">
    <property type="entry name" value="Type I PLP-dependent aspartate aminotransferase-like (Major domain)"/>
    <property type="match status" value="1"/>
</dbReference>
<dbReference type="OrthoDB" id="7042322at2759"/>
<organism evidence="2 3">
    <name type="scientific">Talaromyces rugulosus</name>
    <name type="common">Penicillium rugulosum</name>
    <dbReference type="NCBI Taxonomy" id="121627"/>
    <lineage>
        <taxon>Eukaryota</taxon>
        <taxon>Fungi</taxon>
        <taxon>Dikarya</taxon>
        <taxon>Ascomycota</taxon>
        <taxon>Pezizomycotina</taxon>
        <taxon>Eurotiomycetes</taxon>
        <taxon>Eurotiomycetidae</taxon>
        <taxon>Eurotiales</taxon>
        <taxon>Trichocomaceae</taxon>
        <taxon>Talaromyces</taxon>
        <taxon>Talaromyces sect. Islandici</taxon>
    </lineage>
</organism>
<dbReference type="InterPro" id="IPR015422">
    <property type="entry name" value="PyrdxlP-dep_Trfase_small"/>
</dbReference>
<dbReference type="InterPro" id="IPR015424">
    <property type="entry name" value="PyrdxlP-dep_Trfase"/>
</dbReference>
<dbReference type="Pfam" id="PF00155">
    <property type="entry name" value="Aminotran_1_2"/>
    <property type="match status" value="1"/>
</dbReference>
<gene>
    <name evidence="2" type="ORF">TRUGW13939_04037</name>
</gene>
<dbReference type="SUPFAM" id="SSF53383">
    <property type="entry name" value="PLP-dependent transferases"/>
    <property type="match status" value="1"/>
</dbReference>
<dbReference type="GeneID" id="55991539"/>
<accession>A0A7H8QSP4</accession>
<evidence type="ECO:0000259" key="1">
    <source>
        <dbReference type="Pfam" id="PF00155"/>
    </source>
</evidence>
<dbReference type="Gene3D" id="3.90.1150.10">
    <property type="entry name" value="Aspartate Aminotransferase, domain 1"/>
    <property type="match status" value="1"/>
</dbReference>
<dbReference type="InterPro" id="IPR015421">
    <property type="entry name" value="PyrdxlP-dep_Trfase_major"/>
</dbReference>
<dbReference type="PANTHER" id="PTHR42858:SF1">
    <property type="entry name" value="LD15494P"/>
    <property type="match status" value="1"/>
</dbReference>
<proteinExistence type="predicted"/>
<protein>
    <recommendedName>
        <fullName evidence="1">Aminotransferase class I/classII large domain-containing protein</fullName>
    </recommendedName>
</protein>
<dbReference type="GO" id="GO:0047536">
    <property type="term" value="F:2-aminoadipate transaminase activity"/>
    <property type="evidence" value="ECO:0007669"/>
    <property type="project" value="TreeGrafter"/>
</dbReference>
<keyword evidence="3" id="KW-1185">Reference proteome</keyword>
<sequence length="483" mass="52340">MSQSIDLASGHPSPALIPIQNIQKAAKNALSNPAIWQQGINYGPDAGYMPLRQNLSRWLASFYASDRGGKIEKPDVERICVTGGASQNLASILQVYTDPVQTKRIFVVEPAYFLSFRVFEDAGFGGRLKGIPEDKEGINLGVLEDALKQEVNIPLHEGKSPKLHAFKQQKPYRKLYTHVIYCVPTFSNPSGRIMSLPRRQELVRLARKYDALLIADDVYDFVYWKSDASVSANVSLPHSPLSSSLSVSSSSSSSPSYYSSSISGSPAEFASLMPRLVDIDATLDGGPIDNFGNCISNGSFSKIVGPGCRVGWAEGTPAFIYGLSQVGSTRSGGAPSQLVSTFISDMLQNGSITEHIHNTLAPAYARRFSKLTSAIKQYLAPIGVTLPSLTTADESDDLSNGGFFIWLQLPSPLRGKEVAAAASLHGLILGEGTSSALPDGNDRYAEYEDMLRLCFACVDEYLLTEAMIILRRVVLECLASHAE</sequence>
<name>A0A7H8QSP4_TALRU</name>
<dbReference type="PANTHER" id="PTHR42858">
    <property type="entry name" value="AMINOTRANSFERASE"/>
    <property type="match status" value="1"/>
</dbReference>
<dbReference type="RefSeq" id="XP_035343107.1">
    <property type="nucleotide sequence ID" value="XM_035487214.1"/>
</dbReference>
<dbReference type="InterPro" id="IPR004839">
    <property type="entry name" value="Aminotransferase_I/II_large"/>
</dbReference>
<dbReference type="CDD" id="cd00609">
    <property type="entry name" value="AAT_like"/>
    <property type="match status" value="1"/>
</dbReference>
<dbReference type="KEGG" id="trg:TRUGW13939_04037"/>
<feature type="domain" description="Aminotransferase class I/classII large" evidence="1">
    <location>
        <begin position="5"/>
        <end position="228"/>
    </location>
</feature>
<dbReference type="EMBL" id="CP055899">
    <property type="protein sequence ID" value="QKX56929.1"/>
    <property type="molecule type" value="Genomic_DNA"/>
</dbReference>
<evidence type="ECO:0000313" key="2">
    <source>
        <dbReference type="EMBL" id="QKX56929.1"/>
    </source>
</evidence>
<reference evidence="3" key="1">
    <citation type="submission" date="2020-06" db="EMBL/GenBank/DDBJ databases">
        <title>A chromosome-scale genome assembly of Talaromyces rugulosus W13939.</title>
        <authorList>
            <person name="Wang B."/>
            <person name="Guo L."/>
            <person name="Ye K."/>
            <person name="Wang L."/>
        </authorList>
    </citation>
    <scope>NUCLEOTIDE SEQUENCE [LARGE SCALE GENOMIC DNA]</scope>
    <source>
        <strain evidence="3">W13939</strain>
    </source>
</reference>
<dbReference type="Proteomes" id="UP000509510">
    <property type="component" value="Chromosome II"/>
</dbReference>
<evidence type="ECO:0000313" key="3">
    <source>
        <dbReference type="Proteomes" id="UP000509510"/>
    </source>
</evidence>
<dbReference type="GO" id="GO:0030170">
    <property type="term" value="F:pyridoxal phosphate binding"/>
    <property type="evidence" value="ECO:0007669"/>
    <property type="project" value="InterPro"/>
</dbReference>